<evidence type="ECO:0000256" key="1">
    <source>
        <dbReference type="SAM" id="MobiDB-lite"/>
    </source>
</evidence>
<organism evidence="2 3">
    <name type="scientific">Trichobilharzia regenti</name>
    <name type="common">Nasal bird schistosome</name>
    <dbReference type="NCBI Taxonomy" id="157069"/>
    <lineage>
        <taxon>Eukaryota</taxon>
        <taxon>Metazoa</taxon>
        <taxon>Spiralia</taxon>
        <taxon>Lophotrochozoa</taxon>
        <taxon>Platyhelminthes</taxon>
        <taxon>Trematoda</taxon>
        <taxon>Digenea</taxon>
        <taxon>Strigeidida</taxon>
        <taxon>Schistosomatoidea</taxon>
        <taxon>Schistosomatidae</taxon>
        <taxon>Trichobilharzia</taxon>
    </lineage>
</organism>
<feature type="region of interest" description="Disordered" evidence="1">
    <location>
        <begin position="185"/>
        <end position="205"/>
    </location>
</feature>
<feature type="compositionally biased region" description="Low complexity" evidence="1">
    <location>
        <begin position="138"/>
        <end position="160"/>
    </location>
</feature>
<reference evidence="2" key="1">
    <citation type="submission" date="2022-06" db="EMBL/GenBank/DDBJ databases">
        <authorList>
            <person name="Berger JAMES D."/>
            <person name="Berger JAMES D."/>
        </authorList>
    </citation>
    <scope>NUCLEOTIDE SEQUENCE [LARGE SCALE GENOMIC DNA]</scope>
</reference>
<proteinExistence type="predicted"/>
<name>A0AA85K8V1_TRIRE</name>
<dbReference type="Proteomes" id="UP000050795">
    <property type="component" value="Unassembled WGS sequence"/>
</dbReference>
<accession>A0AA85K8V1</accession>
<evidence type="ECO:0000313" key="2">
    <source>
        <dbReference type="Proteomes" id="UP000050795"/>
    </source>
</evidence>
<sequence>MDRESSQTPCSIWTEYVLELPQSELTVLISNPKVRHIVEKKSCCIEVTRRVLNRRYSSLHWIKYSIIRVSGPNSKAIHECNRLLERLVPIYQKRKAYPKRAPITYYSSSKSLLNAGGDLVYNPFRSSLSDVRSIDFDSQSSYRSKPSRSLSLSSMPSSSSATKLWTGKKPRNDINSISKYSSSLWEMERKNESRNTKPCKKSTLHTSSQHLNQLLLKENSKLEISTEYVINLSDAIQDNKVQSSSFLQSSKISSNKQDHLKQKYTSTVSVNKPTKLPTQELKHPIEMDFSLQVPCTKPTQAISRSPLLNNTHKSNKVKKTTSTLQYTTNTLKSQPSSLLVNINYQHNVPEKEIFTALLYLTNINEISNEFKNTPKIVGESLNKQKNKTLKILPQIGCSVDVAYPFSIDYEIKTLTEVNCNPVGVNLKDFTFFSLVTLGKRINNQLPGVVTLQQDSTLCESSVLENTISTIINTCLKRNDTTRTLGVPVESGGGTSNLACDNSKVMNTFTDGIRNWHIKLQRNTRFGVVGSVSS</sequence>
<feature type="region of interest" description="Disordered" evidence="1">
    <location>
        <begin position="138"/>
        <end position="167"/>
    </location>
</feature>
<feature type="compositionally biased region" description="Basic and acidic residues" evidence="1">
    <location>
        <begin position="186"/>
        <end position="195"/>
    </location>
</feature>
<keyword evidence="2" id="KW-1185">Reference proteome</keyword>
<evidence type="ECO:0000313" key="3">
    <source>
        <dbReference type="WBParaSite" id="TREG1_69950.1"/>
    </source>
</evidence>
<protein>
    <submittedName>
        <fullName evidence="3">Uncharacterized protein</fullName>
    </submittedName>
</protein>
<reference evidence="3" key="2">
    <citation type="submission" date="2023-11" db="UniProtKB">
        <authorList>
            <consortium name="WormBaseParasite"/>
        </authorList>
    </citation>
    <scope>IDENTIFICATION</scope>
</reference>
<dbReference type="AlphaFoldDB" id="A0AA85K8V1"/>
<dbReference type="WBParaSite" id="TREG1_69950.1">
    <property type="protein sequence ID" value="TREG1_69950.1"/>
    <property type="gene ID" value="TREG1_69950"/>
</dbReference>